<dbReference type="RefSeq" id="WP_188724917.1">
    <property type="nucleotide sequence ID" value="NZ_BMJD01000009.1"/>
</dbReference>
<dbReference type="GO" id="GO:0016829">
    <property type="term" value="F:lyase activity"/>
    <property type="evidence" value="ECO:0007669"/>
    <property type="project" value="UniProtKB-KW"/>
</dbReference>
<evidence type="ECO:0000256" key="2">
    <source>
        <dbReference type="ARBA" id="ARBA00006906"/>
    </source>
</evidence>
<keyword evidence="4" id="KW-0456">Lyase</keyword>
<dbReference type="Pfam" id="PF01081">
    <property type="entry name" value="Aldolase"/>
    <property type="match status" value="1"/>
</dbReference>
<comment type="pathway">
    <text evidence="1">Carbohydrate acid metabolism.</text>
</comment>
<name>A0A9W5X5C1_9BACI</name>
<evidence type="ECO:0000313" key="6">
    <source>
        <dbReference type="EMBL" id="GGB39149.1"/>
    </source>
</evidence>
<reference evidence="6" key="2">
    <citation type="submission" date="2020-09" db="EMBL/GenBank/DDBJ databases">
        <authorList>
            <person name="Sun Q."/>
            <person name="Zhou Y."/>
        </authorList>
    </citation>
    <scope>NUCLEOTIDE SEQUENCE</scope>
    <source>
        <strain evidence="6">CGMCC 1.15454</strain>
    </source>
</reference>
<reference evidence="6" key="1">
    <citation type="journal article" date="2014" name="Int. J. Syst. Evol. Microbiol.">
        <title>Complete genome sequence of Corynebacterium casei LMG S-19264T (=DSM 44701T), isolated from a smear-ripened cheese.</title>
        <authorList>
            <consortium name="US DOE Joint Genome Institute (JGI-PGF)"/>
            <person name="Walter F."/>
            <person name="Albersmeier A."/>
            <person name="Kalinowski J."/>
            <person name="Ruckert C."/>
        </authorList>
    </citation>
    <scope>NUCLEOTIDE SEQUENCE</scope>
    <source>
        <strain evidence="6">CGMCC 1.15454</strain>
    </source>
</reference>
<dbReference type="AlphaFoldDB" id="A0A9W5X5C1"/>
<comment type="caution">
    <text evidence="6">The sequence shown here is derived from an EMBL/GenBank/DDBJ whole genome shotgun (WGS) entry which is preliminary data.</text>
</comment>
<keyword evidence="7" id="KW-1185">Reference proteome</keyword>
<comment type="subunit">
    <text evidence="3">Homotrimer.</text>
</comment>
<evidence type="ECO:0000256" key="4">
    <source>
        <dbReference type="ARBA" id="ARBA00023239"/>
    </source>
</evidence>
<dbReference type="Proteomes" id="UP000621492">
    <property type="component" value="Unassembled WGS sequence"/>
</dbReference>
<keyword evidence="5" id="KW-0119">Carbohydrate metabolism</keyword>
<sequence length="204" mass="22176">MKKDTLIAIIRGVNSGDIVDITKCLLDSGISWMEVSLSDEEKGLECIKKVSESFGNQIHLGVGTITTTRQVDASIVAGANYIITPGWDQEIVKYVLSKEIPIFPGVFSPGEIGQASRLGIGTVKLFPVVNLGIDYIKNIRGPFPDMKLMAVGGVNKKNIKELKQVGCSYFAIGSDLVPRGATKTDLEKIKENALVFNQLLSEEF</sequence>
<evidence type="ECO:0000256" key="1">
    <source>
        <dbReference type="ARBA" id="ARBA00004761"/>
    </source>
</evidence>
<dbReference type="InterPro" id="IPR000887">
    <property type="entry name" value="Aldlse_KDPG_KHG"/>
</dbReference>
<evidence type="ECO:0000256" key="3">
    <source>
        <dbReference type="ARBA" id="ARBA00011233"/>
    </source>
</evidence>
<proteinExistence type="inferred from homology"/>
<dbReference type="InterPro" id="IPR013785">
    <property type="entry name" value="Aldolase_TIM"/>
</dbReference>
<dbReference type="SUPFAM" id="SSF51569">
    <property type="entry name" value="Aldolase"/>
    <property type="match status" value="1"/>
</dbReference>
<dbReference type="PANTHER" id="PTHR30246:SF1">
    <property type="entry name" value="2-DEHYDRO-3-DEOXY-6-PHOSPHOGALACTONATE ALDOLASE-RELATED"/>
    <property type="match status" value="1"/>
</dbReference>
<comment type="similarity">
    <text evidence="2">Belongs to the KHG/KDPG aldolase family.</text>
</comment>
<protein>
    <submittedName>
        <fullName evidence="6">Aldolase</fullName>
    </submittedName>
</protein>
<accession>A0A9W5X5C1</accession>
<evidence type="ECO:0000256" key="5">
    <source>
        <dbReference type="ARBA" id="ARBA00023277"/>
    </source>
</evidence>
<dbReference type="EMBL" id="BMJD01000009">
    <property type="protein sequence ID" value="GGB39149.1"/>
    <property type="molecule type" value="Genomic_DNA"/>
</dbReference>
<dbReference type="CDD" id="cd00452">
    <property type="entry name" value="KDPG_aldolase"/>
    <property type="match status" value="1"/>
</dbReference>
<evidence type="ECO:0000313" key="7">
    <source>
        <dbReference type="Proteomes" id="UP000621492"/>
    </source>
</evidence>
<dbReference type="Gene3D" id="3.20.20.70">
    <property type="entry name" value="Aldolase class I"/>
    <property type="match status" value="1"/>
</dbReference>
<organism evidence="6 7">
    <name type="scientific">Lentibacillus populi</name>
    <dbReference type="NCBI Taxonomy" id="1827502"/>
    <lineage>
        <taxon>Bacteria</taxon>
        <taxon>Bacillati</taxon>
        <taxon>Bacillota</taxon>
        <taxon>Bacilli</taxon>
        <taxon>Bacillales</taxon>
        <taxon>Bacillaceae</taxon>
        <taxon>Lentibacillus</taxon>
    </lineage>
</organism>
<gene>
    <name evidence="6" type="ORF">GCM10011409_15870</name>
</gene>
<dbReference type="PANTHER" id="PTHR30246">
    <property type="entry name" value="2-KETO-3-DEOXY-6-PHOSPHOGLUCONATE ALDOLASE"/>
    <property type="match status" value="1"/>
</dbReference>